<keyword evidence="1" id="KW-0472">Membrane</keyword>
<accession>A0A502DKK7</accession>
<reference evidence="2 3" key="1">
    <citation type="journal article" date="2019" name="Environ. Microbiol.">
        <title>Species interactions and distinct microbial communities in high Arctic permafrost affected cryosols are associated with the CH4 and CO2 gas fluxes.</title>
        <authorList>
            <person name="Altshuler I."/>
            <person name="Hamel J."/>
            <person name="Turney S."/>
            <person name="Magnuson E."/>
            <person name="Levesque R."/>
            <person name="Greer C."/>
            <person name="Whyte L.G."/>
        </authorList>
    </citation>
    <scope>NUCLEOTIDE SEQUENCE [LARGE SCALE GENOMIC DNA]</scope>
    <source>
        <strain evidence="2 3">S06.C</strain>
    </source>
</reference>
<gene>
    <name evidence="2" type="ORF">EAH82_16625</name>
</gene>
<comment type="caution">
    <text evidence="2">The sequence shown here is derived from an EMBL/GenBank/DDBJ whole genome shotgun (WGS) entry which is preliminary data.</text>
</comment>
<dbReference type="Proteomes" id="UP000319212">
    <property type="component" value="Unassembled WGS sequence"/>
</dbReference>
<evidence type="ECO:0000313" key="2">
    <source>
        <dbReference type="EMBL" id="TPG26017.1"/>
    </source>
</evidence>
<dbReference type="EMBL" id="RCZI01000004">
    <property type="protein sequence ID" value="TPG26017.1"/>
    <property type="molecule type" value="Genomic_DNA"/>
</dbReference>
<sequence length="62" mass="7200">MNTERDNFYDWAKDKTDTTRAADLRPSPVHRRPQHDASPWKRLALFALLVVALSVAYRVFNA</sequence>
<evidence type="ECO:0000313" key="3">
    <source>
        <dbReference type="Proteomes" id="UP000319212"/>
    </source>
</evidence>
<keyword evidence="1" id="KW-1133">Transmembrane helix</keyword>
<dbReference type="RefSeq" id="WP_140843568.1">
    <property type="nucleotide sequence ID" value="NZ_RCZI01000004.1"/>
</dbReference>
<dbReference type="AlphaFoldDB" id="A0A502DKK7"/>
<dbReference type="OrthoDB" id="8857216at2"/>
<organism evidence="2 3">
    <name type="scientific">Variovorax guangxiensis</name>
    <dbReference type="NCBI Taxonomy" id="1775474"/>
    <lineage>
        <taxon>Bacteria</taxon>
        <taxon>Pseudomonadati</taxon>
        <taxon>Pseudomonadota</taxon>
        <taxon>Betaproteobacteria</taxon>
        <taxon>Burkholderiales</taxon>
        <taxon>Comamonadaceae</taxon>
        <taxon>Variovorax</taxon>
    </lineage>
</organism>
<feature type="transmembrane region" description="Helical" evidence="1">
    <location>
        <begin position="43"/>
        <end position="60"/>
    </location>
</feature>
<evidence type="ECO:0000256" key="1">
    <source>
        <dbReference type="SAM" id="Phobius"/>
    </source>
</evidence>
<name>A0A502DKK7_9BURK</name>
<protein>
    <submittedName>
        <fullName evidence="2">Uncharacterized protein</fullName>
    </submittedName>
</protein>
<keyword evidence="1" id="KW-0812">Transmembrane</keyword>
<proteinExistence type="predicted"/>